<accession>A0A095I342</accession>
<dbReference type="GO" id="GO:0016614">
    <property type="term" value="F:oxidoreductase activity, acting on CH-OH group of donors"/>
    <property type="evidence" value="ECO:0007669"/>
    <property type="project" value="UniProtKB-ARBA"/>
</dbReference>
<geneLocation type="plasmid" evidence="7 10">
    <name>unnamed2</name>
</geneLocation>
<reference evidence="4 8" key="1">
    <citation type="submission" date="2014-04" db="EMBL/GenBank/DDBJ databases">
        <authorList>
            <person name="Bishop-Lilly K.A."/>
            <person name="Broomall S.M."/>
            <person name="Chain P.S."/>
            <person name="Chertkov O."/>
            <person name="Coyne S.R."/>
            <person name="Daligault H.E."/>
            <person name="Davenport K.W."/>
            <person name="Erkkila T."/>
            <person name="Frey K.G."/>
            <person name="Gibbons H.S."/>
            <person name="Gu W."/>
            <person name="Jaissle J."/>
            <person name="Johnson S.L."/>
            <person name="Koroleva G.I."/>
            <person name="Ladner J.T."/>
            <person name="Lo C.-C."/>
            <person name="Minogue T.D."/>
            <person name="Munk C."/>
            <person name="Palacios G.F."/>
            <person name="Redden C.L."/>
            <person name="Rosenzweig C.N."/>
            <person name="Scholz M.B."/>
            <person name="Teshima H."/>
            <person name="Xu Y."/>
        </authorList>
    </citation>
    <scope>NUCLEOTIDE SEQUENCE [LARGE SCALE GENOMIC DNA]</scope>
    <source>
        <strain evidence="8">gladioli</strain>
        <strain evidence="4">Gladioli</strain>
    </source>
</reference>
<feature type="domain" description="Ketoreductase" evidence="3">
    <location>
        <begin position="7"/>
        <end position="185"/>
    </location>
</feature>
<dbReference type="Proteomes" id="UP000220629">
    <property type="component" value="Unassembled WGS sequence"/>
</dbReference>
<gene>
    <name evidence="5" type="ORF">CRM94_16010</name>
    <name evidence="6" type="ORF">CRM94_16885</name>
    <name evidence="4" type="ORF">DM48_7954</name>
    <name evidence="7" type="ORF">NYZ96_35885</name>
</gene>
<dbReference type="OrthoDB" id="9803333at2"/>
<dbReference type="PROSITE" id="PS00061">
    <property type="entry name" value="ADH_SHORT"/>
    <property type="match status" value="1"/>
</dbReference>
<evidence type="ECO:0000313" key="9">
    <source>
        <dbReference type="Proteomes" id="UP000220629"/>
    </source>
</evidence>
<reference evidence="5" key="2">
    <citation type="submission" date="2017-09" db="EMBL/GenBank/DDBJ databases">
        <title>FDA dAtabase for Regulatory Grade micrObial Sequences (FDA-ARGOS): Supporting development and validation of Infectious Disease Dx tests.</title>
        <authorList>
            <person name="Minogue T."/>
            <person name="Wolcott M."/>
            <person name="Wasieloski L."/>
            <person name="Aguilar W."/>
            <person name="Moore D."/>
            <person name="Tallon L.J."/>
            <person name="Sadzewicz L."/>
            <person name="Ott S."/>
            <person name="Zhao X."/>
            <person name="Nagaraj S."/>
            <person name="Vavikolanu K."/>
            <person name="Aluvathingal J."/>
            <person name="Nadendla S."/>
            <person name="Sichtig H."/>
        </authorList>
    </citation>
    <scope>NUCLEOTIDE SEQUENCE</scope>
    <source>
        <strain evidence="5">FDAARGOS_390</strain>
    </source>
</reference>
<organism evidence="5 9">
    <name type="scientific">Burkholderia gladioli</name>
    <name type="common">Pseudomonas marginata</name>
    <name type="synonym">Phytomonas marginata</name>
    <dbReference type="NCBI Taxonomy" id="28095"/>
    <lineage>
        <taxon>Bacteria</taxon>
        <taxon>Pseudomonadati</taxon>
        <taxon>Pseudomonadota</taxon>
        <taxon>Betaproteobacteria</taxon>
        <taxon>Burkholderiales</taxon>
        <taxon>Burkholderiaceae</taxon>
        <taxon>Burkholderia</taxon>
    </lineage>
</organism>
<comment type="similarity">
    <text evidence="1">Belongs to the short-chain dehydrogenases/reductases (SDR) family.</text>
</comment>
<reference evidence="7" key="4">
    <citation type="submission" date="2022-09" db="EMBL/GenBank/DDBJ databases">
        <title>Genomic of Burkholderia gladioli.</title>
        <authorList>
            <person name="Wu H."/>
        </authorList>
    </citation>
    <scope>NUCLEOTIDE SEQUENCE</scope>
    <source>
        <strain evidence="7">ZN-S4</strain>
        <plasmid evidence="7">unnamed2</plasmid>
    </source>
</reference>
<dbReference type="PANTHER" id="PTHR48107">
    <property type="entry name" value="NADPH-DEPENDENT ALDEHYDE REDUCTASE-LIKE PROTEIN, CHLOROPLASTIC-RELATED"/>
    <property type="match status" value="1"/>
</dbReference>
<evidence type="ECO:0000313" key="4">
    <source>
        <dbReference type="EMBL" id="KGC20219.1"/>
    </source>
</evidence>
<dbReference type="PANTHER" id="PTHR48107:SF7">
    <property type="entry name" value="RE15974P"/>
    <property type="match status" value="1"/>
</dbReference>
<dbReference type="EMBL" id="CP104217">
    <property type="protein sequence ID" value="UWX75411.1"/>
    <property type="molecule type" value="Genomic_DNA"/>
</dbReference>
<dbReference type="PRINTS" id="PR00080">
    <property type="entry name" value="SDRFAMILY"/>
</dbReference>
<dbReference type="SUPFAM" id="SSF51735">
    <property type="entry name" value="NAD(P)-binding Rossmann-fold domains"/>
    <property type="match status" value="1"/>
</dbReference>
<evidence type="ECO:0000256" key="1">
    <source>
        <dbReference type="ARBA" id="ARBA00006484"/>
    </source>
</evidence>
<dbReference type="AlphaFoldDB" id="A0A095I342"/>
<dbReference type="Proteomes" id="UP000029590">
    <property type="component" value="Unassembled WGS sequence"/>
</dbReference>
<protein>
    <submittedName>
        <fullName evidence="5">3-ketoacyl-ACP reductase</fullName>
    </submittedName>
    <submittedName>
        <fullName evidence="7">SDR family oxidoreductase</fullName>
    </submittedName>
    <submittedName>
        <fullName evidence="4">Short chain dehydrogenase family protein</fullName>
    </submittedName>
</protein>
<evidence type="ECO:0000256" key="2">
    <source>
        <dbReference type="ARBA" id="ARBA00023002"/>
    </source>
</evidence>
<name>A0A095I342_BURGA</name>
<evidence type="ECO:0000313" key="5">
    <source>
        <dbReference type="EMBL" id="PEH40666.1"/>
    </source>
</evidence>
<dbReference type="RefSeq" id="WP_036057589.1">
    <property type="nucleotide sequence ID" value="NZ_CADEQK010000044.1"/>
</dbReference>
<dbReference type="Proteomes" id="UP001059745">
    <property type="component" value="Plasmid unnamed2"/>
</dbReference>
<keyword evidence="7" id="KW-0614">Plasmid</keyword>
<sequence length="246" mass="25483">MSDEGRKVALVTGASRGIGAAIAERLTHDGFTVAINFAGNTALAQALAQKIGKVGGIAFPIQADVSDAVAVHRMFDAIEARFGGIDVLVNNAGIQNLATLADMTDAAFDRMIAVNLKGVFNTLREAARRIRPGGRIVNFSSGTTATLSPTYGPYAATKAAVEAMTAVLAKEMRGRAVTVNSIAPGPTATDLYLKDKSPEMLAQAARRSPLERLGQPADIAGAVSFLAGPDGAWVNGQTIRVNGGFS</sequence>
<dbReference type="EMBL" id="JPGG01000012">
    <property type="protein sequence ID" value="KGC20219.1"/>
    <property type="molecule type" value="Genomic_DNA"/>
</dbReference>
<dbReference type="InterPro" id="IPR057326">
    <property type="entry name" value="KR_dom"/>
</dbReference>
<dbReference type="InterPro" id="IPR020904">
    <property type="entry name" value="Sc_DH/Rdtase_CS"/>
</dbReference>
<dbReference type="EMBL" id="PDDY01000002">
    <property type="protein sequence ID" value="PEH40682.1"/>
    <property type="molecule type" value="Genomic_DNA"/>
</dbReference>
<evidence type="ECO:0000313" key="7">
    <source>
        <dbReference type="EMBL" id="UWX75411.1"/>
    </source>
</evidence>
<dbReference type="CDD" id="cd05362">
    <property type="entry name" value="THN_reductase-like_SDR_c"/>
    <property type="match status" value="1"/>
</dbReference>
<dbReference type="InterPro" id="IPR002347">
    <property type="entry name" value="SDR_fam"/>
</dbReference>
<dbReference type="Pfam" id="PF13561">
    <property type="entry name" value="adh_short_C2"/>
    <property type="match status" value="1"/>
</dbReference>
<dbReference type="SMART" id="SM00822">
    <property type="entry name" value="PKS_KR"/>
    <property type="match status" value="1"/>
</dbReference>
<dbReference type="PRINTS" id="PR00081">
    <property type="entry name" value="GDHRDH"/>
</dbReference>
<keyword evidence="2" id="KW-0560">Oxidoreductase</keyword>
<reference evidence="9" key="3">
    <citation type="submission" date="2017-09" db="EMBL/GenBank/DDBJ databases">
        <title>FDA dAtabase for Regulatory Grade micrObial Sequences (FDA-ARGOS): Supporting development and validation of Infectious Disease Dx tests.</title>
        <authorList>
            <person name="Minogue T."/>
            <person name="Wolcott M."/>
            <person name="Wasieloski L."/>
            <person name="Aguilar W."/>
            <person name="Moore D."/>
            <person name="Tallon L."/>
            <person name="Sadzewicz L."/>
            <person name="Ott S."/>
            <person name="Zhao X."/>
            <person name="Nagaraj S."/>
            <person name="Vavikolanu K."/>
            <person name="Aluvathingal J."/>
            <person name="Nadendla S."/>
            <person name="Sichtig H."/>
        </authorList>
    </citation>
    <scope>NUCLEOTIDE SEQUENCE [LARGE SCALE GENOMIC DNA]</scope>
    <source>
        <strain evidence="9">FDAARGOS_390</strain>
    </source>
</reference>
<evidence type="ECO:0000313" key="6">
    <source>
        <dbReference type="EMBL" id="PEH40682.1"/>
    </source>
</evidence>
<dbReference type="FunFam" id="3.40.50.720:FF:000084">
    <property type="entry name" value="Short-chain dehydrogenase reductase"/>
    <property type="match status" value="1"/>
</dbReference>
<dbReference type="EMBL" id="PDDY01000002">
    <property type="protein sequence ID" value="PEH40666.1"/>
    <property type="molecule type" value="Genomic_DNA"/>
</dbReference>
<proteinExistence type="inferred from homology"/>
<evidence type="ECO:0000313" key="8">
    <source>
        <dbReference type="Proteomes" id="UP000029590"/>
    </source>
</evidence>
<dbReference type="Gene3D" id="3.40.50.720">
    <property type="entry name" value="NAD(P)-binding Rossmann-like Domain"/>
    <property type="match status" value="1"/>
</dbReference>
<evidence type="ECO:0000259" key="3">
    <source>
        <dbReference type="SMART" id="SM00822"/>
    </source>
</evidence>
<dbReference type="InterPro" id="IPR036291">
    <property type="entry name" value="NAD(P)-bd_dom_sf"/>
</dbReference>
<evidence type="ECO:0000313" key="10">
    <source>
        <dbReference type="Proteomes" id="UP001059745"/>
    </source>
</evidence>